<keyword evidence="3" id="KW-0050">Antiport</keyword>
<evidence type="ECO:0000256" key="7">
    <source>
        <dbReference type="ARBA" id="ARBA00023136"/>
    </source>
</evidence>
<feature type="transmembrane region" description="Helical" evidence="9">
    <location>
        <begin position="74"/>
        <end position="99"/>
    </location>
</feature>
<evidence type="ECO:0000256" key="1">
    <source>
        <dbReference type="ARBA" id="ARBA00004651"/>
    </source>
</evidence>
<keyword evidence="6 9" id="KW-1133">Transmembrane helix</keyword>
<evidence type="ECO:0000256" key="2">
    <source>
        <dbReference type="ARBA" id="ARBA00022448"/>
    </source>
</evidence>
<feature type="transmembrane region" description="Helical" evidence="9">
    <location>
        <begin position="430"/>
        <end position="453"/>
    </location>
</feature>
<keyword evidence="4" id="KW-1003">Cell membrane</keyword>
<keyword evidence="2" id="KW-0813">Transport</keyword>
<evidence type="ECO:0000259" key="10">
    <source>
        <dbReference type="Pfam" id="PF03553"/>
    </source>
</evidence>
<protein>
    <submittedName>
        <fullName evidence="11">Na+/H+ antiporter NhaC</fullName>
    </submittedName>
</protein>
<evidence type="ECO:0000256" key="9">
    <source>
        <dbReference type="SAM" id="Phobius"/>
    </source>
</evidence>
<dbReference type="PANTHER" id="PTHR33451">
    <property type="entry name" value="MALATE-2H(+)/NA(+)-LACTATE ANTIPORTER"/>
    <property type="match status" value="1"/>
</dbReference>
<evidence type="ECO:0000313" key="11">
    <source>
        <dbReference type="EMBL" id="PAE90538.1"/>
    </source>
</evidence>
<comment type="subcellular location">
    <subcellularLocation>
        <location evidence="1">Cell membrane</location>
        <topology evidence="1">Multi-pass membrane protein</topology>
    </subcellularLocation>
</comment>
<dbReference type="InterPro" id="IPR052180">
    <property type="entry name" value="NhaC_Na-H+_Antiporter"/>
</dbReference>
<evidence type="ECO:0000256" key="8">
    <source>
        <dbReference type="ARBA" id="ARBA00038435"/>
    </source>
</evidence>
<feature type="domain" description="Na+/H+ antiporter NhaC-like C-terminal" evidence="10">
    <location>
        <begin position="157"/>
        <end position="448"/>
    </location>
</feature>
<sequence>MGKKPSLLMVIVFLLFFIAILGGCMFFLKIDPHLPILLALIVTIIWGRLLGFSYKSLEGALIKGIQGGVAPLLILMLVGAVIAVWMMSGTVPTLLYFGVQLLTPEWFAISALTVCILVSTFTGSAFTTVGSVGVAIMGVGIALGVPAPLAAGAVVCGACFGDKMSPLSDTTNFAPAVAGEQLFAHIKHLMWTTVPALFITYLLFFIIGGQQSGQPSDLAGLLEALKASFTISWLTLLSPLLVVLLAMLRLPVLPVLVAGIVSGLLLTVVVQQESSLAYMLTVLQSGFEGTTGNELLDGILNAGGIQSMMWSVSLVLLALALGGVIQHIGFIEALFANMKKLLAKRGHLIASTALASIGTNAVTGEQYLSILLPGSFFKRYYEQAGLAPKNLSRTLEDAGTLVNPLIPWGVSGAFFAQTLGVSVLEYAPFAFFLILSPLLTVAFGYLGIGIAPLDKNKQKSV</sequence>
<comment type="caution">
    <text evidence="11">The sequence shown here is derived from an EMBL/GenBank/DDBJ whole genome shotgun (WGS) entry which is preliminary data.</text>
</comment>
<comment type="similarity">
    <text evidence="8">Belongs to the NhaC Na(+)/H(+) (TC 2.A.35) antiporter family.</text>
</comment>
<feature type="transmembrane region" description="Helical" evidence="9">
    <location>
        <begin position="6"/>
        <end position="28"/>
    </location>
</feature>
<dbReference type="PROSITE" id="PS51257">
    <property type="entry name" value="PROKAR_LIPOPROTEIN"/>
    <property type="match status" value="1"/>
</dbReference>
<dbReference type="Proteomes" id="UP000216207">
    <property type="component" value="Unassembled WGS sequence"/>
</dbReference>
<evidence type="ECO:0000256" key="5">
    <source>
        <dbReference type="ARBA" id="ARBA00022692"/>
    </source>
</evidence>
<dbReference type="PANTHER" id="PTHR33451:SF6">
    <property type="entry name" value="NA(+)_H(+) ANTIPORTER NHAC"/>
    <property type="match status" value="1"/>
</dbReference>
<feature type="transmembrane region" description="Helical" evidence="9">
    <location>
        <begin position="405"/>
        <end position="424"/>
    </location>
</feature>
<organism evidence="11 12">
    <name type="scientific">Shouchella clausii</name>
    <name type="common">Alkalihalobacillus clausii</name>
    <dbReference type="NCBI Taxonomy" id="79880"/>
    <lineage>
        <taxon>Bacteria</taxon>
        <taxon>Bacillati</taxon>
        <taxon>Bacillota</taxon>
        <taxon>Bacilli</taxon>
        <taxon>Bacillales</taxon>
        <taxon>Bacillaceae</taxon>
        <taxon>Shouchella</taxon>
    </lineage>
</organism>
<feature type="transmembrane region" description="Helical" evidence="9">
    <location>
        <begin position="227"/>
        <end position="245"/>
    </location>
</feature>
<keyword evidence="7 9" id="KW-0472">Membrane</keyword>
<gene>
    <name evidence="11" type="primary">nhaC</name>
    <name evidence="11" type="ORF">CHH72_01235</name>
</gene>
<feature type="transmembrane region" description="Helical" evidence="9">
    <location>
        <begin position="189"/>
        <end position="207"/>
    </location>
</feature>
<feature type="transmembrane region" description="Helical" evidence="9">
    <location>
        <begin position="35"/>
        <end position="54"/>
    </location>
</feature>
<dbReference type="AlphaFoldDB" id="A0A268P4E8"/>
<dbReference type="InterPro" id="IPR018461">
    <property type="entry name" value="Na/H_Antiport_NhaC-like_C"/>
</dbReference>
<dbReference type="GO" id="GO:0005886">
    <property type="term" value="C:plasma membrane"/>
    <property type="evidence" value="ECO:0007669"/>
    <property type="project" value="UniProtKB-SubCell"/>
</dbReference>
<dbReference type="Pfam" id="PF03553">
    <property type="entry name" value="Na_H_antiporter"/>
    <property type="match status" value="1"/>
</dbReference>
<feature type="transmembrane region" description="Helical" evidence="9">
    <location>
        <begin position="252"/>
        <end position="270"/>
    </location>
</feature>
<evidence type="ECO:0000313" key="12">
    <source>
        <dbReference type="Proteomes" id="UP000216207"/>
    </source>
</evidence>
<keyword evidence="5 9" id="KW-0812">Transmembrane</keyword>
<accession>A0A268P4E8</accession>
<dbReference type="GO" id="GO:0015297">
    <property type="term" value="F:antiporter activity"/>
    <property type="evidence" value="ECO:0007669"/>
    <property type="project" value="UniProtKB-KW"/>
</dbReference>
<reference evidence="11 12" key="1">
    <citation type="submission" date="2017-07" db="EMBL/GenBank/DDBJ databases">
        <title>Isolation and whole genome analysis of endospore-forming bacteria from heroin.</title>
        <authorList>
            <person name="Kalinowski J."/>
            <person name="Ahrens B."/>
            <person name="Al-Dilaimi A."/>
            <person name="Winkler A."/>
            <person name="Wibberg D."/>
            <person name="Schleenbecker U."/>
            <person name="Ruckert C."/>
            <person name="Wolfel R."/>
            <person name="Grass G."/>
        </authorList>
    </citation>
    <scope>NUCLEOTIDE SEQUENCE [LARGE SCALE GENOMIC DNA]</scope>
    <source>
        <strain evidence="11 12">7539</strain>
    </source>
</reference>
<dbReference type="InterPro" id="IPR004770">
    <property type="entry name" value="Na/H_antiport_NhaC"/>
</dbReference>
<name>A0A268P4E8_SHOCL</name>
<dbReference type="OMA" id="NTCGAYQ"/>
<dbReference type="EMBL" id="NPCC01000004">
    <property type="protein sequence ID" value="PAE90538.1"/>
    <property type="molecule type" value="Genomic_DNA"/>
</dbReference>
<evidence type="ECO:0000256" key="3">
    <source>
        <dbReference type="ARBA" id="ARBA00022449"/>
    </source>
</evidence>
<feature type="transmembrane region" description="Helical" evidence="9">
    <location>
        <begin position="310"/>
        <end position="335"/>
    </location>
</feature>
<feature type="transmembrane region" description="Helical" evidence="9">
    <location>
        <begin position="106"/>
        <end position="126"/>
    </location>
</feature>
<evidence type="ECO:0000256" key="6">
    <source>
        <dbReference type="ARBA" id="ARBA00022989"/>
    </source>
</evidence>
<feature type="transmembrane region" description="Helical" evidence="9">
    <location>
        <begin position="132"/>
        <end position="160"/>
    </location>
</feature>
<evidence type="ECO:0000256" key="4">
    <source>
        <dbReference type="ARBA" id="ARBA00022475"/>
    </source>
</evidence>
<proteinExistence type="inferred from homology"/>
<dbReference type="NCBIfam" id="TIGR00931">
    <property type="entry name" value="antiport_nhaC"/>
    <property type="match status" value="1"/>
</dbReference>
<dbReference type="RefSeq" id="WP_011246568.1">
    <property type="nucleotide sequence ID" value="NZ_CP174174.1"/>
</dbReference>